<name>A0A2Z6LRE1_TRISU</name>
<feature type="region of interest" description="Disordered" evidence="7">
    <location>
        <begin position="1"/>
        <end position="25"/>
    </location>
</feature>
<keyword evidence="4" id="KW-0418">Kinase</keyword>
<feature type="non-terminal residue" evidence="9">
    <location>
        <position position="871"/>
    </location>
</feature>
<dbReference type="GO" id="GO:0005737">
    <property type="term" value="C:cytoplasm"/>
    <property type="evidence" value="ECO:0007669"/>
    <property type="project" value="TreeGrafter"/>
</dbReference>
<dbReference type="PROSITE" id="PS00108">
    <property type="entry name" value="PROTEIN_KINASE_ST"/>
    <property type="match status" value="1"/>
</dbReference>
<dbReference type="GO" id="GO:0005524">
    <property type="term" value="F:ATP binding"/>
    <property type="evidence" value="ECO:0007669"/>
    <property type="project" value="UniProtKB-UniRule"/>
</dbReference>
<dbReference type="PROSITE" id="PS00107">
    <property type="entry name" value="PROTEIN_KINASE_ATP"/>
    <property type="match status" value="1"/>
</dbReference>
<keyword evidence="5 6" id="KW-0067">ATP-binding</keyword>
<dbReference type="PANTHER" id="PTHR23257">
    <property type="entry name" value="SERINE-THREONINE PROTEIN KINASE"/>
    <property type="match status" value="1"/>
</dbReference>
<accession>A0A2Z6LRE1</accession>
<dbReference type="InterPro" id="IPR001245">
    <property type="entry name" value="Ser-Thr/Tyr_kinase_cat_dom"/>
</dbReference>
<dbReference type="GO" id="GO:0007165">
    <property type="term" value="P:signal transduction"/>
    <property type="evidence" value="ECO:0007669"/>
    <property type="project" value="TreeGrafter"/>
</dbReference>
<gene>
    <name evidence="9" type="ORF">TSUD_201480</name>
</gene>
<dbReference type="FunFam" id="3.10.20.90:FF:000058">
    <property type="entry name" value="Octicosapeptide/phox/Bem1p domain kinase superfamily protein"/>
    <property type="match status" value="1"/>
</dbReference>
<dbReference type="InterPro" id="IPR011009">
    <property type="entry name" value="Kinase-like_dom_sf"/>
</dbReference>
<dbReference type="InterPro" id="IPR050167">
    <property type="entry name" value="Ser_Thr_protein_kinase"/>
</dbReference>
<dbReference type="Pfam" id="PF00564">
    <property type="entry name" value="PB1"/>
    <property type="match status" value="1"/>
</dbReference>
<dbReference type="Gene3D" id="1.10.510.10">
    <property type="entry name" value="Transferase(Phosphotransferase) domain 1"/>
    <property type="match status" value="2"/>
</dbReference>
<keyword evidence="2" id="KW-0808">Transferase</keyword>
<dbReference type="InterPro" id="IPR000270">
    <property type="entry name" value="PB1_dom"/>
</dbReference>
<dbReference type="InterPro" id="IPR008271">
    <property type="entry name" value="Ser/Thr_kinase_AS"/>
</dbReference>
<reference evidence="10" key="1">
    <citation type="journal article" date="2017" name="Front. Plant Sci.">
        <title>Climate Clever Clovers: New Paradigm to Reduce the Environmental Footprint of Ruminants by Breeding Low Methanogenic Forages Utilizing Haplotype Variation.</title>
        <authorList>
            <person name="Kaur P."/>
            <person name="Appels R."/>
            <person name="Bayer P.E."/>
            <person name="Keeble-Gagnere G."/>
            <person name="Wang J."/>
            <person name="Hirakawa H."/>
            <person name="Shirasawa K."/>
            <person name="Vercoe P."/>
            <person name="Stefanova K."/>
            <person name="Durmic Z."/>
            <person name="Nichols P."/>
            <person name="Revell C."/>
            <person name="Isobe S.N."/>
            <person name="Edwards D."/>
            <person name="Erskine W."/>
        </authorList>
    </citation>
    <scope>NUCLEOTIDE SEQUENCE [LARGE SCALE GENOMIC DNA]</scope>
    <source>
        <strain evidence="10">cv. Daliak</strain>
    </source>
</reference>
<evidence type="ECO:0000256" key="3">
    <source>
        <dbReference type="ARBA" id="ARBA00022741"/>
    </source>
</evidence>
<keyword evidence="3 6" id="KW-0547">Nucleotide-binding</keyword>
<organism evidence="9 10">
    <name type="scientific">Trifolium subterraneum</name>
    <name type="common">Subterranean clover</name>
    <dbReference type="NCBI Taxonomy" id="3900"/>
    <lineage>
        <taxon>Eukaryota</taxon>
        <taxon>Viridiplantae</taxon>
        <taxon>Streptophyta</taxon>
        <taxon>Embryophyta</taxon>
        <taxon>Tracheophyta</taxon>
        <taxon>Spermatophyta</taxon>
        <taxon>Magnoliopsida</taxon>
        <taxon>eudicotyledons</taxon>
        <taxon>Gunneridae</taxon>
        <taxon>Pentapetalae</taxon>
        <taxon>rosids</taxon>
        <taxon>fabids</taxon>
        <taxon>Fabales</taxon>
        <taxon>Fabaceae</taxon>
        <taxon>Papilionoideae</taxon>
        <taxon>50 kb inversion clade</taxon>
        <taxon>NPAAA clade</taxon>
        <taxon>Hologalegina</taxon>
        <taxon>IRL clade</taxon>
        <taxon>Trifolieae</taxon>
        <taxon>Trifolium</taxon>
    </lineage>
</organism>
<dbReference type="CDD" id="cd06410">
    <property type="entry name" value="PB1_UP2"/>
    <property type="match status" value="1"/>
</dbReference>
<evidence type="ECO:0000256" key="1">
    <source>
        <dbReference type="ARBA" id="ARBA00022527"/>
    </source>
</evidence>
<dbReference type="Proteomes" id="UP000242715">
    <property type="component" value="Unassembled WGS sequence"/>
</dbReference>
<dbReference type="PROSITE" id="PS50011">
    <property type="entry name" value="PROTEIN_KINASE_DOM"/>
    <property type="match status" value="1"/>
</dbReference>
<protein>
    <recommendedName>
        <fullName evidence="8">Protein kinase domain-containing protein</fullName>
    </recommendedName>
</protein>
<evidence type="ECO:0000256" key="2">
    <source>
        <dbReference type="ARBA" id="ARBA00022679"/>
    </source>
</evidence>
<feature type="binding site" evidence="6">
    <location>
        <position position="721"/>
    </location>
    <ligand>
        <name>ATP</name>
        <dbReference type="ChEBI" id="CHEBI:30616"/>
    </ligand>
</feature>
<evidence type="ECO:0000256" key="5">
    <source>
        <dbReference type="ARBA" id="ARBA00022840"/>
    </source>
</evidence>
<dbReference type="Gene3D" id="3.10.20.90">
    <property type="entry name" value="Phosphatidylinositol 3-kinase Catalytic Subunit, Chain A, domain 1"/>
    <property type="match status" value="1"/>
</dbReference>
<dbReference type="SMART" id="SM00220">
    <property type="entry name" value="S_TKc"/>
    <property type="match status" value="1"/>
</dbReference>
<sequence>MMDSPTVRSPVTATTTGSGSGSNDDGRRVKFLCSFLGSIMPRPQDGKLRYVGGETRIVSVSRDISFEELMGKMRELYEGVAVLKYQQPDEDLDALVSVVNDDDVVNMMEEYDKLGSGDGFTRLRIFLFSQSEQDGSANFIDGDDPERRYVDALNSLNDASELRRLQQMEFPMIGTVEDICVADQFLNPIAMENGIHSQRNGELAMSPYSLHPIPIQHQQPMGQRYNEIDAQWNPGYYSPRHHGQCHHDSRSSLVDYPSSPSGTRYRVPFPEMPDKGIDRVPDEYARHHVNHHPLYDNQPQYPENVVWLPTGAAHGDKSSFPGNLHHGSHALDGNNIREHCRTSFQRAQPHLEHPNMLPPVAIPCPERPSSRDALTVNADGKLQPTMYPNDTQNHERGCGLQHQGSGRVSDHYLGDVPIINFPPGHGSMIDGHVLPSNHVHQQVGPELGVELFPDQTLANMPHLKIPPLEERSVQYGKTSSPYGVDNNYAVPCGHAPGYTLWRNSLTPVHIGSPHEATTPHQPIDGVINTGIFRREGSPGFFVGPDSQSLWVDSSQKFSGHDGSAIPEYPYANASKLNPMTTCQENHHPIILDAIHPPHDVNAGTCLEPVQLQKSSLNMVHNNEVKPTREERVNCQIDNSNTKEETANEVEPVNAHGDLELDTENDHVDTNKIEPTKAEAEAIARGLQTIRNDDLEEIRELGSGTYGAVYHGKWKGSDVAIKRIKASCFSGRPSERARLIADFWKEALMLSSLHHPNVVSFYGIVRDGPDGSLATVTEFMVNGSLKQFLHKKDRTIDRRKRLIIAMDAAFGMEYLHGKNIVHFDLKCENLLVNMRDPQRPVCKIDVYSFGIVMWELLTGDEPYADMHCASII</sequence>
<feature type="region of interest" description="Disordered" evidence="7">
    <location>
        <begin position="241"/>
        <end position="273"/>
    </location>
</feature>
<dbReference type="OrthoDB" id="4062651at2759"/>
<proteinExistence type="predicted"/>
<dbReference type="FunFam" id="3.30.200.20:FF:000081">
    <property type="entry name" value="Octicosapeptide/phox/Bem1p domain kinase superfamily protein"/>
    <property type="match status" value="1"/>
</dbReference>
<evidence type="ECO:0000256" key="7">
    <source>
        <dbReference type="SAM" id="MobiDB-lite"/>
    </source>
</evidence>
<evidence type="ECO:0000313" key="10">
    <source>
        <dbReference type="Proteomes" id="UP000242715"/>
    </source>
</evidence>
<dbReference type="InterPro" id="IPR000719">
    <property type="entry name" value="Prot_kinase_dom"/>
</dbReference>
<dbReference type="AlphaFoldDB" id="A0A2Z6LRE1"/>
<dbReference type="InterPro" id="IPR017441">
    <property type="entry name" value="Protein_kinase_ATP_BS"/>
</dbReference>
<dbReference type="SUPFAM" id="SSF54277">
    <property type="entry name" value="CAD &amp; PB1 domains"/>
    <property type="match status" value="1"/>
</dbReference>
<dbReference type="PANTHER" id="PTHR23257:SF703">
    <property type="entry name" value="KINASE SUPERFAMILY WITH OCTICOSAPEPTIDE_PHOX_BEM1P DOMAIN-CONTAINING PROTEIN"/>
    <property type="match status" value="1"/>
</dbReference>
<dbReference type="GO" id="GO:0004674">
    <property type="term" value="F:protein serine/threonine kinase activity"/>
    <property type="evidence" value="ECO:0007669"/>
    <property type="project" value="UniProtKB-KW"/>
</dbReference>
<keyword evidence="1" id="KW-0723">Serine/threonine-protein kinase</keyword>
<keyword evidence="10" id="KW-1185">Reference proteome</keyword>
<dbReference type="SUPFAM" id="SSF56112">
    <property type="entry name" value="Protein kinase-like (PK-like)"/>
    <property type="match status" value="1"/>
</dbReference>
<feature type="compositionally biased region" description="Polar residues" evidence="7">
    <location>
        <begin position="1"/>
        <end position="13"/>
    </location>
</feature>
<dbReference type="EMBL" id="DF973223">
    <property type="protein sequence ID" value="GAU20999.1"/>
    <property type="molecule type" value="Genomic_DNA"/>
</dbReference>
<dbReference type="Gene3D" id="3.30.200.20">
    <property type="entry name" value="Phosphorylase Kinase, domain 1"/>
    <property type="match status" value="1"/>
</dbReference>
<dbReference type="Pfam" id="PF07714">
    <property type="entry name" value="PK_Tyr_Ser-Thr"/>
    <property type="match status" value="1"/>
</dbReference>
<evidence type="ECO:0000313" key="9">
    <source>
        <dbReference type="EMBL" id="GAU20999.1"/>
    </source>
</evidence>
<feature type="domain" description="Protein kinase" evidence="8">
    <location>
        <begin position="694"/>
        <end position="871"/>
    </location>
</feature>
<evidence type="ECO:0000259" key="8">
    <source>
        <dbReference type="PROSITE" id="PS50011"/>
    </source>
</evidence>
<dbReference type="SMART" id="SM00666">
    <property type="entry name" value="PB1"/>
    <property type="match status" value="1"/>
</dbReference>
<evidence type="ECO:0000256" key="4">
    <source>
        <dbReference type="ARBA" id="ARBA00022777"/>
    </source>
</evidence>
<evidence type="ECO:0000256" key="6">
    <source>
        <dbReference type="PROSITE-ProRule" id="PRU10141"/>
    </source>
</evidence>